<comment type="caution">
    <text evidence="2">The sequence shown here is derived from an EMBL/GenBank/DDBJ whole genome shotgun (WGS) entry which is preliminary data.</text>
</comment>
<protein>
    <submittedName>
        <fullName evidence="2">Uncharacterized protein</fullName>
    </submittedName>
</protein>
<feature type="region of interest" description="Disordered" evidence="1">
    <location>
        <begin position="176"/>
        <end position="198"/>
    </location>
</feature>
<keyword evidence="3" id="KW-1185">Reference proteome</keyword>
<feature type="compositionally biased region" description="Polar residues" evidence="1">
    <location>
        <begin position="1"/>
        <end position="10"/>
    </location>
</feature>
<evidence type="ECO:0000256" key="1">
    <source>
        <dbReference type="SAM" id="MobiDB-lite"/>
    </source>
</evidence>
<organism evidence="2 3">
    <name type="scientific">Armillaria tabescens</name>
    <name type="common">Ringless honey mushroom</name>
    <name type="synonym">Agaricus tabescens</name>
    <dbReference type="NCBI Taxonomy" id="1929756"/>
    <lineage>
        <taxon>Eukaryota</taxon>
        <taxon>Fungi</taxon>
        <taxon>Dikarya</taxon>
        <taxon>Basidiomycota</taxon>
        <taxon>Agaricomycotina</taxon>
        <taxon>Agaricomycetes</taxon>
        <taxon>Agaricomycetidae</taxon>
        <taxon>Agaricales</taxon>
        <taxon>Marasmiineae</taxon>
        <taxon>Physalacriaceae</taxon>
        <taxon>Desarmillaria</taxon>
    </lineage>
</organism>
<dbReference type="Proteomes" id="UP001175211">
    <property type="component" value="Unassembled WGS sequence"/>
</dbReference>
<sequence>MYSQGKFNSRSTEDLRGPRVHAPRTRGTTQCPGAKYRVQVGDWHSIEAIHSNGSSIVGKRDRPVKWKCSEGKEGLVDCRTRNHESNTPDSGYAWDRYVFPWEFWEDLISHRVPVWKKGNARNCNQIIIVEYRVTEEALRKSRVVVLFIAFQSITEVEHTGKNLIGAEVGKCGRIIPSEERNDEPGPKNAADPPVRVQELNPPMRDVQNLSGPVSGNYAVPLTSQGHKSTKINAATSFQVQRAGTEPTALPPTEPALIKITPNIESFRISHNGNGLVSWSSQQCISSYPSMNWGLNETVGPRSSYEYMLAEKQTAANYARRAPFVKAKPPEIGHLNTRI</sequence>
<feature type="region of interest" description="Disordered" evidence="1">
    <location>
        <begin position="1"/>
        <end position="31"/>
    </location>
</feature>
<accession>A0AA39NAW3</accession>
<dbReference type="AlphaFoldDB" id="A0AA39NAW3"/>
<reference evidence="2" key="1">
    <citation type="submission" date="2023-06" db="EMBL/GenBank/DDBJ databases">
        <authorList>
            <consortium name="Lawrence Berkeley National Laboratory"/>
            <person name="Ahrendt S."/>
            <person name="Sahu N."/>
            <person name="Indic B."/>
            <person name="Wong-Bajracharya J."/>
            <person name="Merenyi Z."/>
            <person name="Ke H.-M."/>
            <person name="Monk M."/>
            <person name="Kocsube S."/>
            <person name="Drula E."/>
            <person name="Lipzen A."/>
            <person name="Balint B."/>
            <person name="Henrissat B."/>
            <person name="Andreopoulos B."/>
            <person name="Martin F.M."/>
            <person name="Harder C.B."/>
            <person name="Rigling D."/>
            <person name="Ford K.L."/>
            <person name="Foster G.D."/>
            <person name="Pangilinan J."/>
            <person name="Papanicolaou A."/>
            <person name="Barry K."/>
            <person name="LaButti K."/>
            <person name="Viragh M."/>
            <person name="Koriabine M."/>
            <person name="Yan M."/>
            <person name="Riley R."/>
            <person name="Champramary S."/>
            <person name="Plett K.L."/>
            <person name="Tsai I.J."/>
            <person name="Slot J."/>
            <person name="Sipos G."/>
            <person name="Plett J."/>
            <person name="Nagy L.G."/>
            <person name="Grigoriev I.V."/>
        </authorList>
    </citation>
    <scope>NUCLEOTIDE SEQUENCE</scope>
    <source>
        <strain evidence="2">CCBAS 213</strain>
    </source>
</reference>
<dbReference type="EMBL" id="JAUEPS010000009">
    <property type="protein sequence ID" value="KAK0462257.1"/>
    <property type="molecule type" value="Genomic_DNA"/>
</dbReference>
<name>A0AA39NAW3_ARMTA</name>
<proteinExistence type="predicted"/>
<dbReference type="RefSeq" id="XP_060333869.1">
    <property type="nucleotide sequence ID" value="XM_060479979.1"/>
</dbReference>
<dbReference type="GeneID" id="85363527"/>
<feature type="compositionally biased region" description="Basic and acidic residues" evidence="1">
    <location>
        <begin position="176"/>
        <end position="185"/>
    </location>
</feature>
<evidence type="ECO:0000313" key="3">
    <source>
        <dbReference type="Proteomes" id="UP001175211"/>
    </source>
</evidence>
<evidence type="ECO:0000313" key="2">
    <source>
        <dbReference type="EMBL" id="KAK0462257.1"/>
    </source>
</evidence>
<gene>
    <name evidence="2" type="ORF">EV420DRAFT_1734326</name>
</gene>